<gene>
    <name evidence="2" type="ORF">JTE90_006819</name>
</gene>
<feature type="compositionally biased region" description="Basic and acidic residues" evidence="1">
    <location>
        <begin position="45"/>
        <end position="54"/>
    </location>
</feature>
<dbReference type="AlphaFoldDB" id="A0AAV6TQN5"/>
<dbReference type="Proteomes" id="UP000827092">
    <property type="component" value="Unassembled WGS sequence"/>
</dbReference>
<reference evidence="2 3" key="1">
    <citation type="journal article" date="2022" name="Nat. Ecol. Evol.">
        <title>A masculinizing supergene underlies an exaggerated male reproductive morph in a spider.</title>
        <authorList>
            <person name="Hendrickx F."/>
            <person name="De Corte Z."/>
            <person name="Sonet G."/>
            <person name="Van Belleghem S.M."/>
            <person name="Kostlbacher S."/>
            <person name="Vangestel C."/>
        </authorList>
    </citation>
    <scope>NUCLEOTIDE SEQUENCE [LARGE SCALE GENOMIC DNA]</scope>
    <source>
        <strain evidence="2">W744_W776</strain>
    </source>
</reference>
<name>A0AAV6TQN5_9ARAC</name>
<evidence type="ECO:0000313" key="2">
    <source>
        <dbReference type="EMBL" id="KAG8173969.1"/>
    </source>
</evidence>
<accession>A0AAV6TQN5</accession>
<feature type="region of interest" description="Disordered" evidence="1">
    <location>
        <begin position="1"/>
        <end position="54"/>
    </location>
</feature>
<comment type="caution">
    <text evidence="2">The sequence shown here is derived from an EMBL/GenBank/DDBJ whole genome shotgun (WGS) entry which is preliminary data.</text>
</comment>
<evidence type="ECO:0000313" key="3">
    <source>
        <dbReference type="Proteomes" id="UP000827092"/>
    </source>
</evidence>
<keyword evidence="3" id="KW-1185">Reference proteome</keyword>
<protein>
    <submittedName>
        <fullName evidence="2">Uncharacterized protein</fullName>
    </submittedName>
</protein>
<organism evidence="2 3">
    <name type="scientific">Oedothorax gibbosus</name>
    <dbReference type="NCBI Taxonomy" id="931172"/>
    <lineage>
        <taxon>Eukaryota</taxon>
        <taxon>Metazoa</taxon>
        <taxon>Ecdysozoa</taxon>
        <taxon>Arthropoda</taxon>
        <taxon>Chelicerata</taxon>
        <taxon>Arachnida</taxon>
        <taxon>Araneae</taxon>
        <taxon>Araneomorphae</taxon>
        <taxon>Entelegynae</taxon>
        <taxon>Araneoidea</taxon>
        <taxon>Linyphiidae</taxon>
        <taxon>Erigoninae</taxon>
        <taxon>Oedothorax</taxon>
    </lineage>
</organism>
<evidence type="ECO:0000256" key="1">
    <source>
        <dbReference type="SAM" id="MobiDB-lite"/>
    </source>
</evidence>
<sequence length="182" mass="20750">MVSGQPDEILCDDSETYLDETAGGQTQQEVKKKKNALTPPPPFHVSKETLSETKGNKTVRIECNHFESKLGHDVKNEKNKEGLKRLPSVGFICRQNLPYNWMPDNHKKAKTVAATLYSAMKYGRPSKKTLFGIMHGSESPMWMVRTTKSMRGPVLGAHPERTNWLPRRLCRRVKCPLLLRNF</sequence>
<dbReference type="EMBL" id="JAFNEN010001391">
    <property type="protein sequence ID" value="KAG8173969.1"/>
    <property type="molecule type" value="Genomic_DNA"/>
</dbReference>
<feature type="compositionally biased region" description="Acidic residues" evidence="1">
    <location>
        <begin position="9"/>
        <end position="18"/>
    </location>
</feature>
<proteinExistence type="predicted"/>